<reference evidence="1 2" key="1">
    <citation type="journal article" date="2011" name="Proc. Natl. Acad. Sci. U.S.A.">
        <title>Evolutionary erosion of yeast sex chromosomes by mating-type switching accidents.</title>
        <authorList>
            <person name="Gordon J.L."/>
            <person name="Armisen D."/>
            <person name="Proux-Wera E."/>
            <person name="Oheigeartaigh S.S."/>
            <person name="Byrne K.P."/>
            <person name="Wolfe K.H."/>
        </authorList>
    </citation>
    <scope>NUCLEOTIDE SEQUENCE [LARGE SCALE GENOMIC DNA]</scope>
    <source>
        <strain evidence="2">ATCC 76901 / BCRC 22586 / CBS 4309 / NBRC 1992 / NRRL Y-12630</strain>
    </source>
</reference>
<evidence type="ECO:0000313" key="2">
    <source>
        <dbReference type="Proteomes" id="UP000001640"/>
    </source>
</evidence>
<dbReference type="KEGG" id="ncs:NCAS_0F00500"/>
<keyword evidence="2" id="KW-1185">Reference proteome</keyword>
<evidence type="ECO:0000313" key="1">
    <source>
        <dbReference type="EMBL" id="CCC70534.1"/>
    </source>
</evidence>
<evidence type="ECO:0008006" key="3">
    <source>
        <dbReference type="Google" id="ProtNLM"/>
    </source>
</evidence>
<reference key="2">
    <citation type="submission" date="2011-08" db="EMBL/GenBank/DDBJ databases">
        <title>Genome sequence of Naumovozyma castellii.</title>
        <authorList>
            <person name="Gordon J.L."/>
            <person name="Armisen D."/>
            <person name="Proux-Wera E."/>
            <person name="OhEigeartaigh S.S."/>
            <person name="Byrne K.P."/>
            <person name="Wolfe K.H."/>
        </authorList>
    </citation>
    <scope>NUCLEOTIDE SEQUENCE</scope>
    <source>
        <strain>Type strain:CBS 4309</strain>
    </source>
</reference>
<dbReference type="InParanoid" id="G0VGB4"/>
<name>G0VGB4_NAUCA</name>
<gene>
    <name evidence="1" type="primary">NCAS0F00500</name>
    <name evidence="1" type="ordered locus">NCAS_0F00500</name>
</gene>
<organism evidence="1 2">
    <name type="scientific">Naumovozyma castellii</name>
    <name type="common">Yeast</name>
    <name type="synonym">Saccharomyces castellii</name>
    <dbReference type="NCBI Taxonomy" id="27288"/>
    <lineage>
        <taxon>Eukaryota</taxon>
        <taxon>Fungi</taxon>
        <taxon>Dikarya</taxon>
        <taxon>Ascomycota</taxon>
        <taxon>Saccharomycotina</taxon>
        <taxon>Saccharomycetes</taxon>
        <taxon>Saccharomycetales</taxon>
        <taxon>Saccharomycetaceae</taxon>
        <taxon>Naumovozyma</taxon>
    </lineage>
</organism>
<dbReference type="AlphaFoldDB" id="G0VGB4"/>
<dbReference type="Proteomes" id="UP000001640">
    <property type="component" value="Chromosome 6"/>
</dbReference>
<accession>G0VGB4</accession>
<dbReference type="GeneID" id="96904183"/>
<protein>
    <recommendedName>
        <fullName evidence="3">Hyphally-regulated cell wall protein N-terminal domain-containing protein</fullName>
    </recommendedName>
</protein>
<dbReference type="EMBL" id="HE576757">
    <property type="protein sequence ID" value="CCC70534.1"/>
    <property type="molecule type" value="Genomic_DNA"/>
</dbReference>
<sequence length="369" mass="40771">MYIWNNDANTTFEGPESGIINNDVITLEIQPPTMPPLLGTGCTTFGFVDRITFDISVPFNQTIYIPPPDLEYAPLIFTGPPLPDNNIVLRGFSATYSRPLSVDYYSETTDPGLFSYAYNNVTGILNYMTPGGTFIFDIGTGFNESTIDLSIPGTINLGPLNVAQTAPSNCPADPSTDADGVFPCKYFGLLLPDPVTKVSSYYQGNITEVISYYYTIASDRLPSVAANVLYYIPSISIPPPYTTTATYGSEVDTQLFSYYLTPSSYMGLTNLPFLRSHGRFLYFPYTTTLTTDSMTVSGLVSFYTVSDDFNQYVESTTLYFTKTKNVTTTVTEYPMGTIYPTNWIFKLISGTSTTTYSTSIETYVVKTRS</sequence>
<dbReference type="HOGENOM" id="CLU_031731_0_0_1"/>
<proteinExistence type="predicted"/>
<dbReference type="RefSeq" id="XP_003676890.1">
    <property type="nucleotide sequence ID" value="XM_003676842.1"/>
</dbReference>